<dbReference type="EMBL" id="CAXIEN010000008">
    <property type="protein sequence ID" value="CAL1263193.1"/>
    <property type="molecule type" value="Genomic_DNA"/>
</dbReference>
<dbReference type="Pfam" id="PF13907">
    <property type="entry name" value="CHD1-like_C"/>
    <property type="match status" value="1"/>
</dbReference>
<feature type="compositionally biased region" description="Basic and acidic residues" evidence="3">
    <location>
        <begin position="454"/>
        <end position="507"/>
    </location>
</feature>
<dbReference type="AlphaFoldDB" id="A0AAV1YVU0"/>
<evidence type="ECO:0000313" key="5">
    <source>
        <dbReference type="EMBL" id="CAL1263193.1"/>
    </source>
</evidence>
<feature type="compositionally biased region" description="Basic and acidic residues" evidence="3">
    <location>
        <begin position="259"/>
        <end position="273"/>
    </location>
</feature>
<dbReference type="InterPro" id="IPR056302">
    <property type="entry name" value="CHD1-2/Hrp3_HTH"/>
</dbReference>
<comment type="caution">
    <text evidence="5">The sequence shown here is derived from an EMBL/GenBank/DDBJ whole genome shotgun (WGS) entry which is preliminary data.</text>
</comment>
<dbReference type="SUPFAM" id="SSF46689">
    <property type="entry name" value="Homeodomain-like"/>
    <property type="match status" value="1"/>
</dbReference>
<keyword evidence="6" id="KW-1185">Reference proteome</keyword>
<keyword evidence="2" id="KW-0539">Nucleus</keyword>
<dbReference type="PANTHER" id="PTHR21765:SF1">
    <property type="entry name" value="CHD1 HELICAL C-TERMINAL DOMAIN CONTAINING PROTEIN 1"/>
    <property type="match status" value="1"/>
</dbReference>
<feature type="domain" description="Chromodomain-helicase-DNA-binding protein 1-like C-terminal" evidence="4">
    <location>
        <begin position="298"/>
        <end position="401"/>
    </location>
</feature>
<feature type="compositionally biased region" description="Basic and acidic residues" evidence="3">
    <location>
        <begin position="596"/>
        <end position="619"/>
    </location>
</feature>
<dbReference type="InterPro" id="IPR039880">
    <property type="entry name" value="CHCT1-like"/>
</dbReference>
<comment type="subcellular location">
    <subcellularLocation>
        <location evidence="1">Nucleus</location>
    </subcellularLocation>
</comment>
<evidence type="ECO:0000256" key="2">
    <source>
        <dbReference type="ARBA" id="ARBA00023242"/>
    </source>
</evidence>
<accession>A0AAV1YVU0</accession>
<dbReference type="PANTHER" id="PTHR21765">
    <property type="entry name" value="SIMILAR TO CHROMODOMAIN-HELICASE-DNA-BINDING PROTEIN 1 (CHD-1)"/>
    <property type="match status" value="1"/>
</dbReference>
<dbReference type="Proteomes" id="UP001497382">
    <property type="component" value="Unassembled WGS sequence"/>
</dbReference>
<sequence length="619" mass="71152">MDAELQEKTFSDLKKLGELIKNSCDKAMKEHQEKAENEDEAVPKKRGRERGPTFKVGGVSVNAKTLYANESELQPLDIIIPADKEERKKWVLKEHVKDAHFDMPWTPEDDSNLLKGVYEHGMGNWESIKMDYTLGLVDKILPDGEQKPQAKNLQARCDYLLKVLKRMTDVKPGLDVPKAKRGRKPRADKVVLSKAFVDNDDSDASVNSTPTKENKPRVKKIKSESTVLDDKSNKEHLSPVTKPPTLSDLDTEVKKKKSDKTEKPKKTKDKEKISTSQSSTKEKKKNKVPPAMHITANAEPQVIDNTERELKEEVFKACKEQMRPVKKYLMALDFKDEPLSAEDKTKLFSQYLLKIGRKISEILKGYQDPAKVKEWRSNLWIFVSHFTEQDAKQLYKIYRQALRDLELARPPASVTDTKKGNEKTENKATHDTSPKQGLDKHSSKHRPPNHPMKRHADEDSSKKSDRPMKKKYSDNSSDRKMAERRDRYSNDYNKRDHYRSYSRDEGSNFRGKPHNRDYPYPQDRHNNRYHSGGNHGGFSHYNMHQSSYGAAQQPPPAHSGYNYGARPPVHSPSSQPPPGVGEHHGDSYSSYQGHADSWRRRDEHRKDHGSRDYKIKNQP</sequence>
<dbReference type="Pfam" id="PF23588">
    <property type="entry name" value="HTH_CHD1_Hrp3"/>
    <property type="match status" value="1"/>
</dbReference>
<feature type="region of interest" description="Disordered" evidence="3">
    <location>
        <begin position="173"/>
        <end position="295"/>
    </location>
</feature>
<dbReference type="CDD" id="cd11660">
    <property type="entry name" value="SANT_TRF"/>
    <property type="match status" value="1"/>
</dbReference>
<dbReference type="Gene3D" id="1.10.10.60">
    <property type="entry name" value="Homeodomain-like"/>
    <property type="match status" value="1"/>
</dbReference>
<dbReference type="GO" id="GO:0005634">
    <property type="term" value="C:nucleus"/>
    <property type="evidence" value="ECO:0007669"/>
    <property type="project" value="UniProtKB-SubCell"/>
</dbReference>
<feature type="compositionally biased region" description="Basic and acidic residues" evidence="3">
    <location>
        <begin position="228"/>
        <end position="237"/>
    </location>
</feature>
<feature type="compositionally biased region" description="Basic and acidic residues" evidence="3">
    <location>
        <begin position="514"/>
        <end position="526"/>
    </location>
</feature>
<evidence type="ECO:0000313" key="6">
    <source>
        <dbReference type="Proteomes" id="UP001497382"/>
    </source>
</evidence>
<feature type="region of interest" description="Disordered" evidence="3">
    <location>
        <begin position="27"/>
        <end position="55"/>
    </location>
</feature>
<dbReference type="InterPro" id="IPR009057">
    <property type="entry name" value="Homeodomain-like_sf"/>
</dbReference>
<organism evidence="5 6">
    <name type="scientific">Larinioides sclopetarius</name>
    <dbReference type="NCBI Taxonomy" id="280406"/>
    <lineage>
        <taxon>Eukaryota</taxon>
        <taxon>Metazoa</taxon>
        <taxon>Ecdysozoa</taxon>
        <taxon>Arthropoda</taxon>
        <taxon>Chelicerata</taxon>
        <taxon>Arachnida</taxon>
        <taxon>Araneae</taxon>
        <taxon>Araneomorphae</taxon>
        <taxon>Entelegynae</taxon>
        <taxon>Araneoidea</taxon>
        <taxon>Araneidae</taxon>
        <taxon>Larinioides</taxon>
    </lineage>
</organism>
<name>A0AAV1YVU0_9ARAC</name>
<feature type="compositionally biased region" description="Basic residues" evidence="3">
    <location>
        <begin position="442"/>
        <end position="453"/>
    </location>
</feature>
<reference evidence="5 6" key="1">
    <citation type="submission" date="2024-04" db="EMBL/GenBank/DDBJ databases">
        <authorList>
            <person name="Rising A."/>
            <person name="Reimegard J."/>
            <person name="Sonavane S."/>
            <person name="Akerstrom W."/>
            <person name="Nylinder S."/>
            <person name="Hedman E."/>
            <person name="Kallberg Y."/>
        </authorList>
    </citation>
    <scope>NUCLEOTIDE SEQUENCE [LARGE SCALE GENOMIC DNA]</scope>
</reference>
<feature type="region of interest" description="Disordered" evidence="3">
    <location>
        <begin position="409"/>
        <end position="619"/>
    </location>
</feature>
<dbReference type="SMART" id="SM01176">
    <property type="entry name" value="DUF4208"/>
    <property type="match status" value="1"/>
</dbReference>
<protein>
    <recommendedName>
        <fullName evidence="4">Chromodomain-helicase-DNA-binding protein 1-like C-terminal domain-containing protein</fullName>
    </recommendedName>
</protein>
<dbReference type="Pfam" id="PF18375">
    <property type="entry name" value="CDH1_2_SANT_HL1"/>
    <property type="match status" value="1"/>
</dbReference>
<proteinExistence type="predicted"/>
<evidence type="ECO:0000256" key="3">
    <source>
        <dbReference type="SAM" id="MobiDB-lite"/>
    </source>
</evidence>
<gene>
    <name evidence="5" type="ORF">LARSCL_LOCUS1377</name>
</gene>
<evidence type="ECO:0000256" key="1">
    <source>
        <dbReference type="ARBA" id="ARBA00004123"/>
    </source>
</evidence>
<feature type="compositionally biased region" description="Basic and acidic residues" evidence="3">
    <location>
        <begin position="416"/>
        <end position="441"/>
    </location>
</feature>
<evidence type="ECO:0000259" key="4">
    <source>
        <dbReference type="SMART" id="SM01176"/>
    </source>
</evidence>
<dbReference type="InterPro" id="IPR040793">
    <property type="entry name" value="CDH1_2_SANT_HL1"/>
</dbReference>
<dbReference type="InterPro" id="IPR025260">
    <property type="entry name" value="CHD1-like_C"/>
</dbReference>